<evidence type="ECO:0000256" key="4">
    <source>
        <dbReference type="ARBA" id="ARBA00022475"/>
    </source>
</evidence>
<dbReference type="Pfam" id="PF01594">
    <property type="entry name" value="AI-2E_transport"/>
    <property type="match status" value="1"/>
</dbReference>
<dbReference type="PANTHER" id="PTHR21716">
    <property type="entry name" value="TRANSMEMBRANE PROTEIN"/>
    <property type="match status" value="1"/>
</dbReference>
<dbReference type="EMBL" id="JAAZNV010000006">
    <property type="protein sequence ID" value="NMB91311.1"/>
    <property type="molecule type" value="Genomic_DNA"/>
</dbReference>
<dbReference type="Proteomes" id="UP000590542">
    <property type="component" value="Unassembled WGS sequence"/>
</dbReference>
<evidence type="ECO:0000313" key="10">
    <source>
        <dbReference type="Proteomes" id="UP000590542"/>
    </source>
</evidence>
<evidence type="ECO:0000256" key="7">
    <source>
        <dbReference type="ARBA" id="ARBA00023136"/>
    </source>
</evidence>
<evidence type="ECO:0000256" key="6">
    <source>
        <dbReference type="ARBA" id="ARBA00022989"/>
    </source>
</evidence>
<evidence type="ECO:0000256" key="3">
    <source>
        <dbReference type="ARBA" id="ARBA00022448"/>
    </source>
</evidence>
<dbReference type="GO" id="GO:0005886">
    <property type="term" value="C:plasma membrane"/>
    <property type="evidence" value="ECO:0007669"/>
    <property type="project" value="UniProtKB-SubCell"/>
</dbReference>
<keyword evidence="3" id="KW-0813">Transport</keyword>
<evidence type="ECO:0000256" key="8">
    <source>
        <dbReference type="SAM" id="Phobius"/>
    </source>
</evidence>
<keyword evidence="6 8" id="KW-1133">Transmembrane helix</keyword>
<reference evidence="9 10" key="1">
    <citation type="journal article" date="2020" name="Biotechnol. Biofuels">
        <title>New insights from the biogas microbiome by comprehensive genome-resolved metagenomics of nearly 1600 species originating from multiple anaerobic digesters.</title>
        <authorList>
            <person name="Campanaro S."/>
            <person name="Treu L."/>
            <person name="Rodriguez-R L.M."/>
            <person name="Kovalovszki A."/>
            <person name="Ziels R.M."/>
            <person name="Maus I."/>
            <person name="Zhu X."/>
            <person name="Kougias P.G."/>
            <person name="Basile A."/>
            <person name="Luo G."/>
            <person name="Schluter A."/>
            <person name="Konstantinidis K.T."/>
            <person name="Angelidaki I."/>
        </authorList>
    </citation>
    <scope>NUCLEOTIDE SEQUENCE [LARGE SCALE GENOMIC DNA]</scope>
    <source>
        <strain evidence="9">AS27yjCOA_202</strain>
    </source>
</reference>
<proteinExistence type="inferred from homology"/>
<evidence type="ECO:0000313" key="9">
    <source>
        <dbReference type="EMBL" id="NMB91311.1"/>
    </source>
</evidence>
<name>A0A7X9HSC0_UNCKA</name>
<organism evidence="9 10">
    <name type="scientific">candidate division WWE3 bacterium</name>
    <dbReference type="NCBI Taxonomy" id="2053526"/>
    <lineage>
        <taxon>Bacteria</taxon>
        <taxon>Katanobacteria</taxon>
    </lineage>
</organism>
<accession>A0A7X9HSC0</accession>
<feature type="transmembrane region" description="Helical" evidence="8">
    <location>
        <begin position="223"/>
        <end position="247"/>
    </location>
</feature>
<sequence>MDKQVVISVKTIIFTLLILLGGYVVYSLRSVIGTLLLASLIVISMEQLIGYFRKFIVFNKPVSRGAAVLISYALLIIVLVGIVTFILPSVVIEFQKLIVNLSSIISQLNIPVDLQDALTSIAPQASKVSSGIASAAISVFSNVAAFVSLLIFSIYMSLDWENIKKGIVSLFPRKEEDTVKDTIEEIERSVGDWIRGQVVLMASIGVASSIGLAILGVKYAAGLGVVAGILEIIPLLGPTISAVLAGIIGFADSPVKGVGVVTLFIIIQQLENNILVPKIMGKISGFRPLIILLALLVGTNFFGAIGAVCAVPMLMISTILFKKLLKY</sequence>
<feature type="transmembrane region" description="Helical" evidence="8">
    <location>
        <begin position="65"/>
        <end position="87"/>
    </location>
</feature>
<evidence type="ECO:0000256" key="2">
    <source>
        <dbReference type="ARBA" id="ARBA00009773"/>
    </source>
</evidence>
<gene>
    <name evidence="9" type="ORF">GYA37_00510</name>
</gene>
<dbReference type="PANTHER" id="PTHR21716:SF53">
    <property type="entry name" value="PERMEASE PERM-RELATED"/>
    <property type="match status" value="1"/>
</dbReference>
<keyword evidence="4" id="KW-1003">Cell membrane</keyword>
<dbReference type="GO" id="GO:0055085">
    <property type="term" value="P:transmembrane transport"/>
    <property type="evidence" value="ECO:0007669"/>
    <property type="project" value="TreeGrafter"/>
</dbReference>
<feature type="transmembrane region" description="Helical" evidence="8">
    <location>
        <begin position="290"/>
        <end position="321"/>
    </location>
</feature>
<evidence type="ECO:0000256" key="5">
    <source>
        <dbReference type="ARBA" id="ARBA00022692"/>
    </source>
</evidence>
<comment type="subcellular location">
    <subcellularLocation>
        <location evidence="1">Cell membrane</location>
        <topology evidence="1">Multi-pass membrane protein</topology>
    </subcellularLocation>
</comment>
<protein>
    <submittedName>
        <fullName evidence="9">AI-2E family transporter</fullName>
    </submittedName>
</protein>
<keyword evidence="7 8" id="KW-0472">Membrane</keyword>
<evidence type="ECO:0000256" key="1">
    <source>
        <dbReference type="ARBA" id="ARBA00004651"/>
    </source>
</evidence>
<dbReference type="AlphaFoldDB" id="A0A7X9HSC0"/>
<comment type="caution">
    <text evidence="9">The sequence shown here is derived from an EMBL/GenBank/DDBJ whole genome shotgun (WGS) entry which is preliminary data.</text>
</comment>
<dbReference type="InterPro" id="IPR002549">
    <property type="entry name" value="AI-2E-like"/>
</dbReference>
<feature type="transmembrane region" description="Helical" evidence="8">
    <location>
        <begin position="32"/>
        <end position="53"/>
    </location>
</feature>
<keyword evidence="5 8" id="KW-0812">Transmembrane</keyword>
<feature type="transmembrane region" description="Helical" evidence="8">
    <location>
        <begin position="132"/>
        <end position="155"/>
    </location>
</feature>
<feature type="transmembrane region" description="Helical" evidence="8">
    <location>
        <begin position="198"/>
        <end position="217"/>
    </location>
</feature>
<comment type="similarity">
    <text evidence="2">Belongs to the autoinducer-2 exporter (AI-2E) (TC 2.A.86) family.</text>
</comment>
<feature type="transmembrane region" description="Helical" evidence="8">
    <location>
        <begin position="7"/>
        <end position="26"/>
    </location>
</feature>